<dbReference type="Proteomes" id="UP000031036">
    <property type="component" value="Unassembled WGS sequence"/>
</dbReference>
<feature type="compositionally biased region" description="Low complexity" evidence="1">
    <location>
        <begin position="13"/>
        <end position="27"/>
    </location>
</feature>
<dbReference type="OMA" id="TDLMECI"/>
<evidence type="ECO:0000313" key="3">
    <source>
        <dbReference type="Proteomes" id="UP000031036"/>
    </source>
</evidence>
<evidence type="ECO:0008006" key="4">
    <source>
        <dbReference type="Google" id="ProtNLM"/>
    </source>
</evidence>
<feature type="region of interest" description="Disordered" evidence="1">
    <location>
        <begin position="9"/>
        <end position="29"/>
    </location>
</feature>
<reference evidence="2 3" key="1">
    <citation type="submission" date="2014-11" db="EMBL/GenBank/DDBJ databases">
        <title>Genetic blueprint of the zoonotic pathogen Toxocara canis.</title>
        <authorList>
            <person name="Zhu X.-Q."/>
            <person name="Korhonen P.K."/>
            <person name="Cai H."/>
            <person name="Young N.D."/>
            <person name="Nejsum P."/>
            <person name="von Samson-Himmelstjerna G."/>
            <person name="Boag P.R."/>
            <person name="Tan P."/>
            <person name="Li Q."/>
            <person name="Min J."/>
            <person name="Yang Y."/>
            <person name="Wang X."/>
            <person name="Fang X."/>
            <person name="Hall R.S."/>
            <person name="Hofmann A."/>
            <person name="Sternberg P.W."/>
            <person name="Jex A.R."/>
            <person name="Gasser R.B."/>
        </authorList>
    </citation>
    <scope>NUCLEOTIDE SEQUENCE [LARGE SCALE GENOMIC DNA]</scope>
    <source>
        <strain evidence="2">PN_DK_2014</strain>
    </source>
</reference>
<protein>
    <recommendedName>
        <fullName evidence="4">MICOS complex subunit MIC19</fullName>
    </recommendedName>
</protein>
<dbReference type="STRING" id="6265.A0A0B2W1S4"/>
<dbReference type="EMBL" id="JPKZ01000318">
    <property type="protein sequence ID" value="KHN87938.1"/>
    <property type="molecule type" value="Genomic_DNA"/>
</dbReference>
<name>A0A0B2W1S4_TOXCA</name>
<gene>
    <name evidence="2" type="ORF">Tcan_17411</name>
</gene>
<keyword evidence="3" id="KW-1185">Reference proteome</keyword>
<evidence type="ECO:0000256" key="1">
    <source>
        <dbReference type="SAM" id="MobiDB-lite"/>
    </source>
</evidence>
<evidence type="ECO:0000313" key="2">
    <source>
        <dbReference type="EMBL" id="KHN87938.1"/>
    </source>
</evidence>
<dbReference type="OrthoDB" id="70030at2759"/>
<sequence length="226" mass="25585">MMALAMIVHDNMGAGQSQEQSGASQDSPKVVRIERAEIPEEYKAVGVSHEVVNRVLGMHDDDTSSEVVRIERAEIPEEYKAVGVSHEVVNRVLGMHDDDTSSEVDSLREQLNRERAANEHLREQMRYLTDLQQRTPAYVPSEGSGSNISLEEMEERKRVFNETIDRVEQLFFGYQKENACQSNEEEIMECLNKNKTRLLNCSPLVNSYENCVAEMRAHILAEVGSA</sequence>
<organism evidence="2 3">
    <name type="scientific">Toxocara canis</name>
    <name type="common">Canine roundworm</name>
    <dbReference type="NCBI Taxonomy" id="6265"/>
    <lineage>
        <taxon>Eukaryota</taxon>
        <taxon>Metazoa</taxon>
        <taxon>Ecdysozoa</taxon>
        <taxon>Nematoda</taxon>
        <taxon>Chromadorea</taxon>
        <taxon>Rhabditida</taxon>
        <taxon>Spirurina</taxon>
        <taxon>Ascaridomorpha</taxon>
        <taxon>Ascaridoidea</taxon>
        <taxon>Toxocaridae</taxon>
        <taxon>Toxocara</taxon>
    </lineage>
</organism>
<dbReference type="AlphaFoldDB" id="A0A0B2W1S4"/>
<proteinExistence type="predicted"/>
<comment type="caution">
    <text evidence="2">The sequence shown here is derived from an EMBL/GenBank/DDBJ whole genome shotgun (WGS) entry which is preliminary data.</text>
</comment>
<accession>A0A0B2W1S4</accession>